<feature type="signal peptide" evidence="2">
    <location>
        <begin position="1"/>
        <end position="25"/>
    </location>
</feature>
<evidence type="ECO:0000256" key="2">
    <source>
        <dbReference type="SAM" id="SignalP"/>
    </source>
</evidence>
<gene>
    <name evidence="3" type="ORF">Pla144_10730</name>
</gene>
<sequence length="71" mass="8123" precursor="true">MIRKLIVMAAVLVVLHCMTASPASARVISSRNPFRSYNISGINYGSMQWESSHRGRSNYQYRSGRSGFRRR</sequence>
<comment type="caution">
    <text evidence="3">The sequence shown here is derived from an EMBL/GenBank/DDBJ whole genome shotgun (WGS) entry which is preliminary data.</text>
</comment>
<evidence type="ECO:0000313" key="4">
    <source>
        <dbReference type="Proteomes" id="UP000318437"/>
    </source>
</evidence>
<organism evidence="3 4">
    <name type="scientific">Bythopirellula polymerisocia</name>
    <dbReference type="NCBI Taxonomy" id="2528003"/>
    <lineage>
        <taxon>Bacteria</taxon>
        <taxon>Pseudomonadati</taxon>
        <taxon>Planctomycetota</taxon>
        <taxon>Planctomycetia</taxon>
        <taxon>Pirellulales</taxon>
        <taxon>Lacipirellulaceae</taxon>
        <taxon>Bythopirellula</taxon>
    </lineage>
</organism>
<dbReference type="Proteomes" id="UP000318437">
    <property type="component" value="Unassembled WGS sequence"/>
</dbReference>
<name>A0A5C6D3Q8_9BACT</name>
<dbReference type="OrthoDB" id="292181at2"/>
<dbReference type="EMBL" id="SJPS01000001">
    <property type="protein sequence ID" value="TWU30287.1"/>
    <property type="molecule type" value="Genomic_DNA"/>
</dbReference>
<reference evidence="3 4" key="1">
    <citation type="submission" date="2019-02" db="EMBL/GenBank/DDBJ databases">
        <title>Deep-cultivation of Planctomycetes and their phenomic and genomic characterization uncovers novel biology.</title>
        <authorList>
            <person name="Wiegand S."/>
            <person name="Jogler M."/>
            <person name="Boedeker C."/>
            <person name="Pinto D."/>
            <person name="Vollmers J."/>
            <person name="Rivas-Marin E."/>
            <person name="Kohn T."/>
            <person name="Peeters S.H."/>
            <person name="Heuer A."/>
            <person name="Rast P."/>
            <person name="Oberbeckmann S."/>
            <person name="Bunk B."/>
            <person name="Jeske O."/>
            <person name="Meyerdierks A."/>
            <person name="Storesund J.E."/>
            <person name="Kallscheuer N."/>
            <person name="Luecker S."/>
            <person name="Lage O.M."/>
            <person name="Pohl T."/>
            <person name="Merkel B.J."/>
            <person name="Hornburger P."/>
            <person name="Mueller R.-W."/>
            <person name="Bruemmer F."/>
            <person name="Labrenz M."/>
            <person name="Spormann A.M."/>
            <person name="Op Den Camp H."/>
            <person name="Overmann J."/>
            <person name="Amann R."/>
            <person name="Jetten M.S.M."/>
            <person name="Mascher T."/>
            <person name="Medema M.H."/>
            <person name="Devos D.P."/>
            <person name="Kaster A.-K."/>
            <person name="Ovreas L."/>
            <person name="Rohde M."/>
            <person name="Galperin M.Y."/>
            <person name="Jogler C."/>
        </authorList>
    </citation>
    <scope>NUCLEOTIDE SEQUENCE [LARGE SCALE GENOMIC DNA]</scope>
    <source>
        <strain evidence="3 4">Pla144</strain>
    </source>
</reference>
<feature type="region of interest" description="Disordered" evidence="1">
    <location>
        <begin position="49"/>
        <end position="71"/>
    </location>
</feature>
<keyword evidence="2" id="KW-0732">Signal</keyword>
<protein>
    <submittedName>
        <fullName evidence="3">Uncharacterized protein</fullName>
    </submittedName>
</protein>
<dbReference type="RefSeq" id="WP_146448393.1">
    <property type="nucleotide sequence ID" value="NZ_SJPS01000001.1"/>
</dbReference>
<evidence type="ECO:0000313" key="3">
    <source>
        <dbReference type="EMBL" id="TWU30287.1"/>
    </source>
</evidence>
<feature type="chain" id="PRO_5022883711" evidence="2">
    <location>
        <begin position="26"/>
        <end position="71"/>
    </location>
</feature>
<dbReference type="AlphaFoldDB" id="A0A5C6D3Q8"/>
<evidence type="ECO:0000256" key="1">
    <source>
        <dbReference type="SAM" id="MobiDB-lite"/>
    </source>
</evidence>
<keyword evidence="4" id="KW-1185">Reference proteome</keyword>
<accession>A0A5C6D3Q8</accession>
<proteinExistence type="predicted"/>